<dbReference type="Gene3D" id="1.20.1720.10">
    <property type="entry name" value="Multidrug resistance protein D"/>
    <property type="match status" value="1"/>
</dbReference>
<keyword evidence="9" id="KW-1185">Reference proteome</keyword>
<evidence type="ECO:0000256" key="4">
    <source>
        <dbReference type="ARBA" id="ARBA00022989"/>
    </source>
</evidence>
<dbReference type="InterPro" id="IPR020846">
    <property type="entry name" value="MFS_dom"/>
</dbReference>
<comment type="subcellular location">
    <subcellularLocation>
        <location evidence="1">Membrane</location>
        <topology evidence="1">Multi-pass membrane protein</topology>
    </subcellularLocation>
</comment>
<dbReference type="PROSITE" id="PS00216">
    <property type="entry name" value="SUGAR_TRANSPORT_1"/>
    <property type="match status" value="1"/>
</dbReference>
<name>A0ABN4X3A5_9HYPH</name>
<keyword evidence="2" id="KW-0813">Transport</keyword>
<feature type="transmembrane region" description="Helical" evidence="6">
    <location>
        <begin position="257"/>
        <end position="276"/>
    </location>
</feature>
<evidence type="ECO:0000256" key="6">
    <source>
        <dbReference type="SAM" id="Phobius"/>
    </source>
</evidence>
<dbReference type="Pfam" id="PF07690">
    <property type="entry name" value="MFS_1"/>
    <property type="match status" value="1"/>
</dbReference>
<organism evidence="8 9">
    <name type="scientific">Roseibium algicola</name>
    <dbReference type="NCBI Taxonomy" id="2857014"/>
    <lineage>
        <taxon>Bacteria</taxon>
        <taxon>Pseudomonadati</taxon>
        <taxon>Pseudomonadota</taxon>
        <taxon>Alphaproteobacteria</taxon>
        <taxon>Hyphomicrobiales</taxon>
        <taxon>Stappiaceae</taxon>
        <taxon>Roseibium</taxon>
    </lineage>
</organism>
<feature type="transmembrane region" description="Helical" evidence="6">
    <location>
        <begin position="82"/>
        <end position="101"/>
    </location>
</feature>
<proteinExistence type="predicted"/>
<keyword evidence="5 6" id="KW-0472">Membrane</keyword>
<keyword evidence="4 6" id="KW-1133">Transmembrane helix</keyword>
<evidence type="ECO:0000313" key="9">
    <source>
        <dbReference type="Proteomes" id="UP000188174"/>
    </source>
</evidence>
<dbReference type="PANTHER" id="PTHR23502:SF132">
    <property type="entry name" value="POLYAMINE TRANSPORTER 2-RELATED"/>
    <property type="match status" value="1"/>
</dbReference>
<dbReference type="EMBL" id="CP019630">
    <property type="protein sequence ID" value="AQQ07509.1"/>
    <property type="molecule type" value="Genomic_DNA"/>
</dbReference>
<feature type="transmembrane region" description="Helical" evidence="6">
    <location>
        <begin position="220"/>
        <end position="237"/>
    </location>
</feature>
<feature type="transmembrane region" description="Helical" evidence="6">
    <location>
        <begin position="15"/>
        <end position="37"/>
    </location>
</feature>
<dbReference type="InterPro" id="IPR005829">
    <property type="entry name" value="Sugar_transporter_CS"/>
</dbReference>
<feature type="domain" description="Major facilitator superfamily (MFS) profile" evidence="7">
    <location>
        <begin position="15"/>
        <end position="401"/>
    </location>
</feature>
<dbReference type="InterPro" id="IPR036259">
    <property type="entry name" value="MFS_trans_sf"/>
</dbReference>
<dbReference type="PANTHER" id="PTHR23502">
    <property type="entry name" value="MAJOR FACILITATOR SUPERFAMILY"/>
    <property type="match status" value="1"/>
</dbReference>
<keyword evidence="3 6" id="KW-0812">Transmembrane</keyword>
<sequence>MLIAEPRTAGSNKEFLGIVALLMAIAVLAINMILPAFDQISSQFDLSDTSRAGLIVSLLYLGLAIGQITLGPLSDSLGRRKALFIGVSVFMIGCIVSGMATNFETLIIGQIIQGIGLGAPRVITLAVLRDRFSGNSMARAMSFVMIMFVLAPTFAPFIGQNIVSIFGWKFLFVAYGILGASLLLLIRFRLPETLPRDRRTRFNPNAIGSSYVAVLKNRKATGYAVALGAISGPFIAYLNLSQEIFEFQYQLGKTYPIVFAILSLWIGAASLVNGLVVQKLGMENLSTISLGAIIVTSVVAFVATGAGSSNLPIIAFVAYMGVVLFCVGLLVSNLNAMAMSELSHSAGAGAAFIGALSTAISVPVAIFIGRLTFLGVSQIYIGFAVCGLLSLSVHVLMKRGF</sequence>
<feature type="transmembrane region" description="Helical" evidence="6">
    <location>
        <begin position="140"/>
        <end position="159"/>
    </location>
</feature>
<feature type="transmembrane region" description="Helical" evidence="6">
    <location>
        <begin position="379"/>
        <end position="397"/>
    </location>
</feature>
<feature type="transmembrane region" description="Helical" evidence="6">
    <location>
        <begin position="107"/>
        <end position="128"/>
    </location>
</feature>
<dbReference type="PROSITE" id="PS50850">
    <property type="entry name" value="MFS"/>
    <property type="match status" value="1"/>
</dbReference>
<evidence type="ECO:0000259" key="7">
    <source>
        <dbReference type="PROSITE" id="PS50850"/>
    </source>
</evidence>
<dbReference type="Proteomes" id="UP000188174">
    <property type="component" value="Chromosome"/>
</dbReference>
<evidence type="ECO:0000256" key="5">
    <source>
        <dbReference type="ARBA" id="ARBA00023136"/>
    </source>
</evidence>
<evidence type="ECO:0000256" key="1">
    <source>
        <dbReference type="ARBA" id="ARBA00004141"/>
    </source>
</evidence>
<accession>A0ABN4X3A5</accession>
<feature type="transmembrane region" description="Helical" evidence="6">
    <location>
        <begin position="165"/>
        <end position="186"/>
    </location>
</feature>
<evidence type="ECO:0000256" key="2">
    <source>
        <dbReference type="ARBA" id="ARBA00022448"/>
    </source>
</evidence>
<dbReference type="InterPro" id="IPR011701">
    <property type="entry name" value="MFS"/>
</dbReference>
<dbReference type="SUPFAM" id="SSF103473">
    <property type="entry name" value="MFS general substrate transporter"/>
    <property type="match status" value="1"/>
</dbReference>
<reference evidence="8 9" key="1">
    <citation type="submission" date="2017-02" db="EMBL/GenBank/DDBJ databases">
        <authorList>
            <person name="Jeong S."/>
        </authorList>
    </citation>
    <scope>NUCLEOTIDE SEQUENCE [LARGE SCALE GENOMIC DNA]</scope>
    <source>
        <strain evidence="8 9">RMAR6-6</strain>
    </source>
</reference>
<feature type="transmembrane region" description="Helical" evidence="6">
    <location>
        <begin position="346"/>
        <end position="373"/>
    </location>
</feature>
<protein>
    <recommendedName>
        <fullName evidence="7">Major facilitator superfamily (MFS) profile domain-containing protein</fullName>
    </recommendedName>
</protein>
<feature type="transmembrane region" description="Helical" evidence="6">
    <location>
        <begin position="313"/>
        <end position="334"/>
    </location>
</feature>
<evidence type="ECO:0000313" key="8">
    <source>
        <dbReference type="EMBL" id="AQQ07509.1"/>
    </source>
</evidence>
<feature type="transmembrane region" description="Helical" evidence="6">
    <location>
        <begin position="288"/>
        <end position="307"/>
    </location>
</feature>
<evidence type="ECO:0000256" key="3">
    <source>
        <dbReference type="ARBA" id="ARBA00022692"/>
    </source>
</evidence>
<gene>
    <name evidence="8" type="ORF">B0E33_18650</name>
</gene>
<feature type="transmembrane region" description="Helical" evidence="6">
    <location>
        <begin position="49"/>
        <end position="70"/>
    </location>
</feature>